<proteinExistence type="predicted"/>
<gene>
    <name evidence="1" type="ordered locus">Atc_2079</name>
</gene>
<keyword evidence="2" id="KW-1185">Reference proteome</keyword>
<evidence type="ECO:0000313" key="2">
    <source>
        <dbReference type="Proteomes" id="UP000006135"/>
    </source>
</evidence>
<reference evidence="1 2" key="1">
    <citation type="journal article" date="2011" name="J. Genet. Genomics">
        <title>Unraveling the Acidithiobacillus caldus complete genome and its central metabolisms for carbon assimilation.</title>
        <authorList>
            <person name="You X.Y."/>
            <person name="Guo X."/>
            <person name="Zheng H.J."/>
            <person name="Zhang M.J."/>
            <person name="Liu L.J."/>
            <person name="Zhu Y.Q."/>
            <person name="Zhu B."/>
            <person name="Wang S.Y."/>
            <person name="Zhao G.P."/>
            <person name="Poetsch A."/>
            <person name="Jiang C.Y."/>
            <person name="Liu S.J."/>
        </authorList>
    </citation>
    <scope>NUCLEOTIDE SEQUENCE [LARGE SCALE GENOMIC DNA]</scope>
    <source>
        <strain evidence="1 2">SM-1</strain>
    </source>
</reference>
<dbReference type="EMBL" id="CP002573">
    <property type="protein sequence ID" value="AEK58727.1"/>
    <property type="molecule type" value="Genomic_DNA"/>
</dbReference>
<sequence length="46" mass="5509">MYRFPCPASLFPRFETWFLFLGWGLKVQVFVCPQCREVSFKYRGGL</sequence>
<protein>
    <submittedName>
        <fullName evidence="1">Uncharacterized protein</fullName>
    </submittedName>
</protein>
<organism evidence="1 2">
    <name type="scientific">Acidithiobacillus caldus (strain SM-1)</name>
    <dbReference type="NCBI Taxonomy" id="990288"/>
    <lineage>
        <taxon>Bacteria</taxon>
        <taxon>Pseudomonadati</taxon>
        <taxon>Pseudomonadota</taxon>
        <taxon>Acidithiobacillia</taxon>
        <taxon>Acidithiobacillales</taxon>
        <taxon>Acidithiobacillaceae</taxon>
        <taxon>Acidithiobacillus</taxon>
    </lineage>
</organism>
<dbReference type="Proteomes" id="UP000006135">
    <property type="component" value="Chromosome"/>
</dbReference>
<accession>F9ZR32</accession>
<dbReference type="KEGG" id="acu:Atc_2079"/>
<dbReference type="AlphaFoldDB" id="F9ZR32"/>
<evidence type="ECO:0000313" key="1">
    <source>
        <dbReference type="EMBL" id="AEK58727.1"/>
    </source>
</evidence>
<name>F9ZR32_ACICS</name>
<dbReference type="HOGENOM" id="CLU_3178946_0_0_6"/>